<dbReference type="OrthoDB" id="759501at2759"/>
<evidence type="ECO:0000313" key="4">
    <source>
        <dbReference type="EMBL" id="KAF5181310.1"/>
    </source>
</evidence>
<dbReference type="AlphaFoldDB" id="A0A7J6VAR4"/>
<organism evidence="4 5">
    <name type="scientific">Thalictrum thalictroides</name>
    <name type="common">Rue-anemone</name>
    <name type="synonym">Anemone thalictroides</name>
    <dbReference type="NCBI Taxonomy" id="46969"/>
    <lineage>
        <taxon>Eukaryota</taxon>
        <taxon>Viridiplantae</taxon>
        <taxon>Streptophyta</taxon>
        <taxon>Embryophyta</taxon>
        <taxon>Tracheophyta</taxon>
        <taxon>Spermatophyta</taxon>
        <taxon>Magnoliopsida</taxon>
        <taxon>Ranunculales</taxon>
        <taxon>Ranunculaceae</taxon>
        <taxon>Thalictroideae</taxon>
        <taxon>Thalictrum</taxon>
    </lineage>
</organism>
<sequence>MALVSGGRSTLNPDAPLFIPAVFRQVEDFSPEWWELVKTSTWFQAYWLSEHQEEDMFDGNDEDDIANYLPESIDLDEDFSNLEVQLEDFVQYFDAEDANEAAYLAFQKGMTQKSVDIDMEALLKSQLKSPKERGSKSPALSPKFLEKPVKYMEMETIHAKLYEKYDKLKTRKFSEFEQSGRDQEEKFVDYVSTAEELIEHLRSENNKLKAQLSELHDEVNSTKSSIIECQKHLNEECQKTKALTKEVERLQNLQQETVGAISGASPYNLRKRKGNSDSVHSSGGTRVVSEDTSTGSLRKKKRLQDATNQPYDTNQLNLSVVSGSDQNSHGGYLPEDNQGLQHEKSSLRKPLLSGHMGADFMLQTLMESLSGLKFEFDQEAERLCLHAVHPSSGYSFSLKWLSKAAEEDAELMYQVFSLGTIQRVALEWMKEDIVFSLSMFPTFLWRVSKVLGLQLGCT</sequence>
<reference evidence="4 5" key="1">
    <citation type="submission" date="2020-06" db="EMBL/GenBank/DDBJ databases">
        <title>Transcriptomic and genomic resources for Thalictrum thalictroides and T. hernandezii: Facilitating candidate gene discovery in an emerging model plant lineage.</title>
        <authorList>
            <person name="Arias T."/>
            <person name="Riano-Pachon D.M."/>
            <person name="Di Stilio V.S."/>
        </authorList>
    </citation>
    <scope>NUCLEOTIDE SEQUENCE [LARGE SCALE GENOMIC DNA]</scope>
    <source>
        <strain evidence="5">cv. WT478/WT964</strain>
        <tissue evidence="4">Leaves</tissue>
    </source>
</reference>
<dbReference type="Pfam" id="PF25091">
    <property type="entry name" value="DUF7806"/>
    <property type="match status" value="1"/>
</dbReference>
<protein>
    <submittedName>
        <fullName evidence="4">Early responsive to dehydration</fullName>
    </submittedName>
</protein>
<evidence type="ECO:0000256" key="2">
    <source>
        <dbReference type="SAM" id="MobiDB-lite"/>
    </source>
</evidence>
<feature type="compositionally biased region" description="Polar residues" evidence="2">
    <location>
        <begin position="276"/>
        <end position="296"/>
    </location>
</feature>
<accession>A0A7J6VAR4</accession>
<evidence type="ECO:0000256" key="1">
    <source>
        <dbReference type="SAM" id="Coils"/>
    </source>
</evidence>
<feature type="domain" description="DUF7806" evidence="3">
    <location>
        <begin position="359"/>
        <end position="451"/>
    </location>
</feature>
<keyword evidence="5" id="KW-1185">Reference proteome</keyword>
<name>A0A7J6VAR4_THATH</name>
<comment type="caution">
    <text evidence="4">The sequence shown here is derived from an EMBL/GenBank/DDBJ whole genome shotgun (WGS) entry which is preliminary data.</text>
</comment>
<dbReference type="PANTHER" id="PTHR35489">
    <property type="entry name" value="TITAN9"/>
    <property type="match status" value="1"/>
</dbReference>
<feature type="region of interest" description="Disordered" evidence="2">
    <location>
        <begin position="264"/>
        <end position="345"/>
    </location>
</feature>
<proteinExistence type="predicted"/>
<gene>
    <name evidence="4" type="ORF">FRX31_029108</name>
</gene>
<evidence type="ECO:0000259" key="3">
    <source>
        <dbReference type="Pfam" id="PF25091"/>
    </source>
</evidence>
<dbReference type="GO" id="GO:0003006">
    <property type="term" value="P:developmental process involved in reproduction"/>
    <property type="evidence" value="ECO:0007669"/>
    <property type="project" value="TreeGrafter"/>
</dbReference>
<dbReference type="InterPro" id="IPR056708">
    <property type="entry name" value="DUF7806"/>
</dbReference>
<feature type="compositionally biased region" description="Polar residues" evidence="2">
    <location>
        <begin position="305"/>
        <end position="329"/>
    </location>
</feature>
<dbReference type="EMBL" id="JABWDY010036319">
    <property type="protein sequence ID" value="KAF5181310.1"/>
    <property type="molecule type" value="Genomic_DNA"/>
</dbReference>
<dbReference type="Proteomes" id="UP000554482">
    <property type="component" value="Unassembled WGS sequence"/>
</dbReference>
<dbReference type="PANTHER" id="PTHR35489:SF2">
    <property type="entry name" value="TITAN9"/>
    <property type="match status" value="1"/>
</dbReference>
<feature type="coiled-coil region" evidence="1">
    <location>
        <begin position="191"/>
        <end position="253"/>
    </location>
</feature>
<keyword evidence="1" id="KW-0175">Coiled coil</keyword>
<evidence type="ECO:0000313" key="5">
    <source>
        <dbReference type="Proteomes" id="UP000554482"/>
    </source>
</evidence>